<name>A0ABU9DB89_9PROT</name>
<dbReference type="GO" id="GO:0008168">
    <property type="term" value="F:methyltransferase activity"/>
    <property type="evidence" value="ECO:0007669"/>
    <property type="project" value="UniProtKB-KW"/>
</dbReference>
<dbReference type="GO" id="GO:0032259">
    <property type="term" value="P:methylation"/>
    <property type="evidence" value="ECO:0007669"/>
    <property type="project" value="UniProtKB-KW"/>
</dbReference>
<evidence type="ECO:0000256" key="4">
    <source>
        <dbReference type="ARBA" id="ARBA00022884"/>
    </source>
</evidence>
<gene>
    <name evidence="5" type="ORF">WOB96_13610</name>
</gene>
<comment type="caution">
    <text evidence="5">The sequence shown here is derived from an EMBL/GenBank/DDBJ whole genome shotgun (WGS) entry which is preliminary data.</text>
</comment>
<protein>
    <submittedName>
        <fullName evidence="5">Methyltransferase domain-containing protein</fullName>
    </submittedName>
</protein>
<dbReference type="Proteomes" id="UP001446205">
    <property type="component" value="Unassembled WGS sequence"/>
</dbReference>
<keyword evidence="2" id="KW-0808">Transferase</keyword>
<keyword evidence="4" id="KW-0694">RNA-binding</keyword>
<dbReference type="InterPro" id="IPR001737">
    <property type="entry name" value="KsgA/Erm"/>
</dbReference>
<dbReference type="EMBL" id="JBBPCO010000016">
    <property type="protein sequence ID" value="MEK8090789.1"/>
    <property type="molecule type" value="Genomic_DNA"/>
</dbReference>
<keyword evidence="3" id="KW-0949">S-adenosyl-L-methionine</keyword>
<evidence type="ECO:0000313" key="5">
    <source>
        <dbReference type="EMBL" id="MEK8090789.1"/>
    </source>
</evidence>
<evidence type="ECO:0000256" key="2">
    <source>
        <dbReference type="ARBA" id="ARBA00022679"/>
    </source>
</evidence>
<reference evidence="5 6" key="1">
    <citation type="submission" date="2024-04" db="EMBL/GenBank/DDBJ databases">
        <authorList>
            <person name="Abashina T."/>
            <person name="Shaikin A."/>
        </authorList>
    </citation>
    <scope>NUCLEOTIDE SEQUENCE [LARGE SCALE GENOMIC DNA]</scope>
    <source>
        <strain evidence="5 6">AAFK</strain>
    </source>
</reference>
<evidence type="ECO:0000256" key="1">
    <source>
        <dbReference type="ARBA" id="ARBA00022603"/>
    </source>
</evidence>
<organism evidence="5 6">
    <name type="scientific">Thermithiobacillus plumbiphilus</name>
    <dbReference type="NCBI Taxonomy" id="1729899"/>
    <lineage>
        <taxon>Bacteria</taxon>
        <taxon>Pseudomonadati</taxon>
        <taxon>Pseudomonadota</taxon>
        <taxon>Acidithiobacillia</taxon>
        <taxon>Acidithiobacillales</taxon>
        <taxon>Thermithiobacillaceae</taxon>
        <taxon>Thermithiobacillus</taxon>
    </lineage>
</organism>
<dbReference type="Pfam" id="PF00398">
    <property type="entry name" value="RrnaAD"/>
    <property type="match status" value="1"/>
</dbReference>
<proteinExistence type="predicted"/>
<dbReference type="RefSeq" id="WP_341371844.1">
    <property type="nucleotide sequence ID" value="NZ_JBBPCO010000016.1"/>
</dbReference>
<accession>A0ABU9DB89</accession>
<evidence type="ECO:0000256" key="3">
    <source>
        <dbReference type="ARBA" id="ARBA00022691"/>
    </source>
</evidence>
<keyword evidence="1 5" id="KW-0489">Methyltransferase</keyword>
<dbReference type="SUPFAM" id="SSF53335">
    <property type="entry name" value="S-adenosyl-L-methionine-dependent methyltransferases"/>
    <property type="match status" value="1"/>
</dbReference>
<evidence type="ECO:0000313" key="6">
    <source>
        <dbReference type="Proteomes" id="UP001446205"/>
    </source>
</evidence>
<dbReference type="Gene3D" id="3.40.50.150">
    <property type="entry name" value="Vaccinia Virus protein VP39"/>
    <property type="match status" value="1"/>
</dbReference>
<dbReference type="InterPro" id="IPR029063">
    <property type="entry name" value="SAM-dependent_MTases_sf"/>
</dbReference>
<keyword evidence="6" id="KW-1185">Reference proteome</keyword>
<sequence length="187" mass="21182">MLLFARNFVKHPKMLGSFIPSSNFLINKILEPVDWARMRVMVEYGPGVGNISAEVLRRMRPDAQLIVIETNPDFVRYLQTAFPDPRLKVVHGSAADTPEILARFGHQQADYVISGIPFSTMPREVRENIVYTTHAVLAPGGCFLVYQFSPKVLQDLERTFACVQRSFEPFNIPPAHLFFCEPKTLSA</sequence>